<feature type="region of interest" description="Disordered" evidence="1">
    <location>
        <begin position="43"/>
        <end position="65"/>
    </location>
</feature>
<dbReference type="Gene3D" id="2.60.40.1610">
    <property type="entry name" value="Domain of unknown function DUF1254"/>
    <property type="match status" value="1"/>
</dbReference>
<feature type="domain" description="DUF1254" evidence="3">
    <location>
        <begin position="45"/>
        <end position="176"/>
    </location>
</feature>
<dbReference type="Gene3D" id="2.60.120.600">
    <property type="entry name" value="Domain of unknown function DUF1214, C-terminal domain"/>
    <property type="match status" value="1"/>
</dbReference>
<dbReference type="PANTHER" id="PTHR36509:SF2">
    <property type="entry name" value="BLL3101 PROTEIN"/>
    <property type="match status" value="1"/>
</dbReference>
<sequence>MTDGTTELQALAAEAYIYGYPIVRNLDEVDRVSRKGMGSVAPAPFNEFSHGSKPAGPDDPSATADADNDVIYSVAQLDLSGGALLLTVPDTGGRYYVLQFVDAWTNNFAYVGRRATGTGAASFLLTPPGWDEEVPLGATRISVPTEVATVVGRWACAGPDDVAEVRALQEDTLLEPYWTATGEPRGLPTHTYIPDAEPELLFYEKLRARMAAFPPAPADLTYQQQFAPLGLLDAQSPYAQPEPELAEALRAGFAAGKEKVEYESTHGNSPEQHGWKLTYHAFDYNADHFEVGTLKDPQWIYTDRELGRMARATSAHTALWGKHGYEAANAMTWTDADGQPLEGEHSYTLRFEKPPPVDAFWSVTAYDLPDRHLVANPIDRCSIGDRTPGLSHDDDGSLTLHLQHQRPTDDKTAANWLPVPSGNFRLILRMYTPHAAIFDGTYELPPIRRS</sequence>
<dbReference type="Pfam" id="PF06742">
    <property type="entry name" value="DUF1214"/>
    <property type="match status" value="1"/>
</dbReference>
<evidence type="ECO:0000313" key="4">
    <source>
        <dbReference type="EMBL" id="GAA3151985.1"/>
    </source>
</evidence>
<evidence type="ECO:0000313" key="5">
    <source>
        <dbReference type="Proteomes" id="UP001501637"/>
    </source>
</evidence>
<dbReference type="InterPro" id="IPR010679">
    <property type="entry name" value="DUF1254"/>
</dbReference>
<feature type="domain" description="DUF1214" evidence="2">
    <location>
        <begin position="326"/>
        <end position="434"/>
    </location>
</feature>
<organism evidence="4 5">
    <name type="scientific">Streptomyces rectiviolaceus</name>
    <dbReference type="NCBI Taxonomy" id="332591"/>
    <lineage>
        <taxon>Bacteria</taxon>
        <taxon>Bacillati</taxon>
        <taxon>Actinomycetota</taxon>
        <taxon>Actinomycetes</taxon>
        <taxon>Kitasatosporales</taxon>
        <taxon>Streptomycetaceae</taxon>
        <taxon>Streptomyces</taxon>
    </lineage>
</organism>
<comment type="caution">
    <text evidence="4">The sequence shown here is derived from an EMBL/GenBank/DDBJ whole genome shotgun (WGS) entry which is preliminary data.</text>
</comment>
<protein>
    <submittedName>
        <fullName evidence="4">DUF1254 domain-containing protein</fullName>
    </submittedName>
</protein>
<keyword evidence="5" id="KW-1185">Reference proteome</keyword>
<dbReference type="InterPro" id="IPR010621">
    <property type="entry name" value="DUF1214"/>
</dbReference>
<dbReference type="RefSeq" id="WP_344530619.1">
    <property type="nucleotide sequence ID" value="NZ_BAAAUG010000222.1"/>
</dbReference>
<dbReference type="InterPro" id="IPR037049">
    <property type="entry name" value="DUF1214_C_sf"/>
</dbReference>
<dbReference type="EMBL" id="BAAAUG010000222">
    <property type="protein sequence ID" value="GAA3151985.1"/>
    <property type="molecule type" value="Genomic_DNA"/>
</dbReference>
<dbReference type="Proteomes" id="UP001501637">
    <property type="component" value="Unassembled WGS sequence"/>
</dbReference>
<name>A0ABP6NNB4_9ACTN</name>
<gene>
    <name evidence="4" type="ORF">GCM10010449_82720</name>
</gene>
<accession>A0ABP6NNB4</accession>
<reference evidence="5" key="1">
    <citation type="journal article" date="2019" name="Int. J. Syst. Evol. Microbiol.">
        <title>The Global Catalogue of Microorganisms (GCM) 10K type strain sequencing project: providing services to taxonomists for standard genome sequencing and annotation.</title>
        <authorList>
            <consortium name="The Broad Institute Genomics Platform"/>
            <consortium name="The Broad Institute Genome Sequencing Center for Infectious Disease"/>
            <person name="Wu L."/>
            <person name="Ma J."/>
        </authorList>
    </citation>
    <scope>NUCLEOTIDE SEQUENCE [LARGE SCALE GENOMIC DNA]</scope>
    <source>
        <strain evidence="5">JCM 9092</strain>
    </source>
</reference>
<dbReference type="Pfam" id="PF06863">
    <property type="entry name" value="DUF1254"/>
    <property type="match status" value="1"/>
</dbReference>
<proteinExistence type="predicted"/>
<dbReference type="PANTHER" id="PTHR36509">
    <property type="entry name" value="BLL3101 PROTEIN"/>
    <property type="match status" value="1"/>
</dbReference>
<evidence type="ECO:0000259" key="3">
    <source>
        <dbReference type="Pfam" id="PF06863"/>
    </source>
</evidence>
<evidence type="ECO:0000259" key="2">
    <source>
        <dbReference type="Pfam" id="PF06742"/>
    </source>
</evidence>
<dbReference type="SUPFAM" id="SSF160935">
    <property type="entry name" value="VPA0735-like"/>
    <property type="match status" value="1"/>
</dbReference>
<dbReference type="InterPro" id="IPR037050">
    <property type="entry name" value="DUF1254_sf"/>
</dbReference>
<evidence type="ECO:0000256" key="1">
    <source>
        <dbReference type="SAM" id="MobiDB-lite"/>
    </source>
</evidence>